<keyword evidence="3" id="KW-1185">Reference proteome</keyword>
<name>A0A5B7K7F9_PORTR</name>
<evidence type="ECO:0000256" key="1">
    <source>
        <dbReference type="SAM" id="MobiDB-lite"/>
    </source>
</evidence>
<dbReference type="EMBL" id="VSRR010150766">
    <property type="protein sequence ID" value="MPD06362.1"/>
    <property type="molecule type" value="Genomic_DNA"/>
</dbReference>
<dbReference type="Proteomes" id="UP000324222">
    <property type="component" value="Unassembled WGS sequence"/>
</dbReference>
<accession>A0A5B7K7F9</accession>
<proteinExistence type="predicted"/>
<sequence length="65" mass="7135">MFRLSARHKGAGHLASLLGKTDTQAYGGEGKTQLEEDGSSDAMREIIIDREEIKISAVTEAERRC</sequence>
<organism evidence="2 3">
    <name type="scientific">Portunus trituberculatus</name>
    <name type="common">Swimming crab</name>
    <name type="synonym">Neptunus trituberculatus</name>
    <dbReference type="NCBI Taxonomy" id="210409"/>
    <lineage>
        <taxon>Eukaryota</taxon>
        <taxon>Metazoa</taxon>
        <taxon>Ecdysozoa</taxon>
        <taxon>Arthropoda</taxon>
        <taxon>Crustacea</taxon>
        <taxon>Multicrustacea</taxon>
        <taxon>Malacostraca</taxon>
        <taxon>Eumalacostraca</taxon>
        <taxon>Eucarida</taxon>
        <taxon>Decapoda</taxon>
        <taxon>Pleocyemata</taxon>
        <taxon>Brachyura</taxon>
        <taxon>Eubrachyura</taxon>
        <taxon>Portunoidea</taxon>
        <taxon>Portunidae</taxon>
        <taxon>Portuninae</taxon>
        <taxon>Portunus</taxon>
    </lineage>
</organism>
<dbReference type="AlphaFoldDB" id="A0A5B7K7F9"/>
<evidence type="ECO:0000313" key="3">
    <source>
        <dbReference type="Proteomes" id="UP000324222"/>
    </source>
</evidence>
<gene>
    <name evidence="2" type="ORF">E2C01_102170</name>
</gene>
<feature type="region of interest" description="Disordered" evidence="1">
    <location>
        <begin position="1"/>
        <end position="40"/>
    </location>
</feature>
<reference evidence="2 3" key="1">
    <citation type="submission" date="2019-05" db="EMBL/GenBank/DDBJ databases">
        <title>Another draft genome of Portunus trituberculatus and its Hox gene families provides insights of decapod evolution.</title>
        <authorList>
            <person name="Jeong J.-H."/>
            <person name="Song I."/>
            <person name="Kim S."/>
            <person name="Choi T."/>
            <person name="Kim D."/>
            <person name="Ryu S."/>
            <person name="Kim W."/>
        </authorList>
    </citation>
    <scope>NUCLEOTIDE SEQUENCE [LARGE SCALE GENOMIC DNA]</scope>
    <source>
        <tissue evidence="2">Muscle</tissue>
    </source>
</reference>
<comment type="caution">
    <text evidence="2">The sequence shown here is derived from an EMBL/GenBank/DDBJ whole genome shotgun (WGS) entry which is preliminary data.</text>
</comment>
<protein>
    <submittedName>
        <fullName evidence="2">Uncharacterized protein</fullName>
    </submittedName>
</protein>
<feature type="compositionally biased region" description="Basic residues" evidence="1">
    <location>
        <begin position="1"/>
        <end position="11"/>
    </location>
</feature>
<evidence type="ECO:0000313" key="2">
    <source>
        <dbReference type="EMBL" id="MPD06362.1"/>
    </source>
</evidence>